<dbReference type="eggNOG" id="COG0286">
    <property type="taxonomic scope" value="Bacteria"/>
</dbReference>
<dbReference type="STRING" id="1385513.N780_10220"/>
<organism evidence="7 8">
    <name type="scientific">Pontibacillus chungwhensis BH030062</name>
    <dbReference type="NCBI Taxonomy" id="1385513"/>
    <lineage>
        <taxon>Bacteria</taxon>
        <taxon>Bacillati</taxon>
        <taxon>Bacillota</taxon>
        <taxon>Bacilli</taxon>
        <taxon>Bacillales</taxon>
        <taxon>Bacillaceae</taxon>
        <taxon>Pontibacillus</taxon>
    </lineage>
</organism>
<dbReference type="EC" id="2.1.1.72" evidence="1"/>
<dbReference type="RefSeq" id="WP_036787860.1">
    <property type="nucleotide sequence ID" value="NZ_AVBG01000026.1"/>
</dbReference>
<dbReference type="EMBL" id="AVBG01000026">
    <property type="protein sequence ID" value="KGP89663.1"/>
    <property type="molecule type" value="Genomic_DNA"/>
</dbReference>
<dbReference type="GO" id="GO:0009007">
    <property type="term" value="F:site-specific DNA-methyltransferase (adenine-specific) activity"/>
    <property type="evidence" value="ECO:0007669"/>
    <property type="project" value="UniProtKB-EC"/>
</dbReference>
<gene>
    <name evidence="7" type="ORF">N780_10220</name>
</gene>
<dbReference type="GO" id="GO:0006304">
    <property type="term" value="P:DNA modification"/>
    <property type="evidence" value="ECO:0007669"/>
    <property type="project" value="InterPro"/>
</dbReference>
<dbReference type="GO" id="GO:0032259">
    <property type="term" value="P:methylation"/>
    <property type="evidence" value="ECO:0007669"/>
    <property type="project" value="UniProtKB-KW"/>
</dbReference>
<dbReference type="AlphaFoldDB" id="A0A0A2USB4"/>
<dbReference type="PROSITE" id="PS00092">
    <property type="entry name" value="N6_MTASE"/>
    <property type="match status" value="1"/>
</dbReference>
<keyword evidence="4" id="KW-0949">S-adenosyl-L-methionine</keyword>
<evidence type="ECO:0000259" key="6">
    <source>
        <dbReference type="Pfam" id="PF07669"/>
    </source>
</evidence>
<dbReference type="PANTHER" id="PTHR33841">
    <property type="entry name" value="DNA METHYLTRANSFERASE YEEA-RELATED"/>
    <property type="match status" value="1"/>
</dbReference>
<dbReference type="GO" id="GO:0003676">
    <property type="term" value="F:nucleic acid binding"/>
    <property type="evidence" value="ECO:0007669"/>
    <property type="project" value="InterPro"/>
</dbReference>
<dbReference type="Pfam" id="PF07669">
    <property type="entry name" value="Eco57I"/>
    <property type="match status" value="1"/>
</dbReference>
<name>A0A0A2USB4_9BACI</name>
<reference evidence="7 8" key="1">
    <citation type="submission" date="2013-08" db="EMBL/GenBank/DDBJ databases">
        <title>Genome of Pontibacillus chungwhensis.</title>
        <authorList>
            <person name="Wang Q."/>
            <person name="Wang G."/>
        </authorList>
    </citation>
    <scope>NUCLEOTIDE SEQUENCE [LARGE SCALE GENOMIC DNA]</scope>
    <source>
        <strain evidence="7 8">BH030062</strain>
    </source>
</reference>
<dbReference type="InterPro" id="IPR050953">
    <property type="entry name" value="N4_N6_ade-DNA_methylase"/>
</dbReference>
<dbReference type="eggNOG" id="COG1002">
    <property type="taxonomic scope" value="Bacteria"/>
</dbReference>
<proteinExistence type="predicted"/>
<protein>
    <recommendedName>
        <fullName evidence="1">site-specific DNA-methyltransferase (adenine-specific)</fullName>
        <ecNumber evidence="1">2.1.1.72</ecNumber>
    </recommendedName>
</protein>
<evidence type="ECO:0000256" key="5">
    <source>
        <dbReference type="ARBA" id="ARBA00047942"/>
    </source>
</evidence>
<dbReference type="Proteomes" id="UP000030153">
    <property type="component" value="Unassembled WGS sequence"/>
</dbReference>
<dbReference type="PANTHER" id="PTHR33841:SF1">
    <property type="entry name" value="DNA METHYLTRANSFERASE A"/>
    <property type="match status" value="1"/>
</dbReference>
<dbReference type="InterPro" id="IPR002052">
    <property type="entry name" value="DNA_methylase_N6_adenine_CS"/>
</dbReference>
<dbReference type="InterPro" id="IPR011639">
    <property type="entry name" value="MethylTrfase_TaqI-like_dom"/>
</dbReference>
<comment type="catalytic activity">
    <reaction evidence="5">
        <text>a 2'-deoxyadenosine in DNA + S-adenosyl-L-methionine = an N(6)-methyl-2'-deoxyadenosine in DNA + S-adenosyl-L-homocysteine + H(+)</text>
        <dbReference type="Rhea" id="RHEA:15197"/>
        <dbReference type="Rhea" id="RHEA-COMP:12418"/>
        <dbReference type="Rhea" id="RHEA-COMP:12419"/>
        <dbReference type="ChEBI" id="CHEBI:15378"/>
        <dbReference type="ChEBI" id="CHEBI:57856"/>
        <dbReference type="ChEBI" id="CHEBI:59789"/>
        <dbReference type="ChEBI" id="CHEBI:90615"/>
        <dbReference type="ChEBI" id="CHEBI:90616"/>
        <dbReference type="EC" id="2.1.1.72"/>
    </reaction>
</comment>
<evidence type="ECO:0000313" key="8">
    <source>
        <dbReference type="Proteomes" id="UP000030153"/>
    </source>
</evidence>
<dbReference type="PRINTS" id="PR00507">
    <property type="entry name" value="N12N6MTFRASE"/>
</dbReference>
<feature type="domain" description="Type II methyltransferase M.TaqI-like" evidence="6">
    <location>
        <begin position="421"/>
        <end position="703"/>
    </location>
</feature>
<keyword evidence="2" id="KW-0489">Methyltransferase</keyword>
<comment type="caution">
    <text evidence="7">The sequence shown here is derived from an EMBL/GenBank/DDBJ whole genome shotgun (WGS) entry which is preliminary data.</text>
</comment>
<evidence type="ECO:0000256" key="2">
    <source>
        <dbReference type="ARBA" id="ARBA00022603"/>
    </source>
</evidence>
<accession>A0A0A2USB4</accession>
<evidence type="ECO:0000256" key="1">
    <source>
        <dbReference type="ARBA" id="ARBA00011900"/>
    </source>
</evidence>
<keyword evidence="8" id="KW-1185">Reference proteome</keyword>
<dbReference type="OrthoDB" id="9814572at2"/>
<evidence type="ECO:0000256" key="4">
    <source>
        <dbReference type="ARBA" id="ARBA00022691"/>
    </source>
</evidence>
<dbReference type="Gene3D" id="3.40.50.150">
    <property type="entry name" value="Vaccinia Virus protein VP39"/>
    <property type="match status" value="1"/>
</dbReference>
<keyword evidence="3" id="KW-0808">Transferase</keyword>
<dbReference type="InterPro" id="IPR029063">
    <property type="entry name" value="SAM-dependent_MTases_sf"/>
</dbReference>
<sequence length="1075" mass="122932">MNYDYCLRMIRALLSSPDSNEAQKKELFISYLRNIFADDNLSSEEIESKIDNLSRGAETYVSTLPSTTNQSTKGFIDTFSGTIVIEFKKDLKNIALYNEAINGLKKYIASLWNESGVESSFGAISSDGLNWYVWRPVPSEILDKPEYNSDLVKLELAEKVEISEANEANSRHLTHFLHRILFKENLTQVSSENLKRDFGLNSNLFSLVYEQILNIVKQASKTTEVDLAIELWNKQQTYNAINIPSIDIEAYAKQTYLLILSRLMVAANFKEKDTLDNKDDTLKDILNGEYFYNSLKLKNFVDYDFFGWIAQDDWVYEFIPIVRPLFHNLLTYDFSNSGQENLVQLIYDEMLPESRKSELGQTSTPSDLVDSVISNLFADESEFRYLDPACGCGSFIRSALSYVKIKYQDYGPNEKIRIIKNAVTGIDIDPIAVILSKSIWAITLADIIKDIEEPVEIPIYHADSLFITGDSMLSHQKDLDTQTTTIMFDDSAIEIPKRTLLNMDVFDSLIEWSNTKAKTIKEKYELKGNTQLLDPKSITEETLVNILGSDFCSELSDSEKELLANGVASLVNNLAERMIQDRDGIWAFVLSNNYRPSLLAGNFDIIATNPPWLTISSLPNVPYKDQLKSLSKAFKVNPRGATFLHSEISTIFALHNVKHFLKEDGKAAFIMPRSIFDADNHQPFRERKFNELVPFGIREIWDLADVENLFKLPSCVLFGEKNNLNTEKLSYIYSHFVSSLNIEDGSENGYLTLCTLADKNAWLKVDYDERIHVEGHEAYNSFREGADLFPRTGLFVDILEESQSICKITTADSEVKNTNNKRLKGIEFKGFTERQYIFQTVTSNNLLPFLIPENALPNVVLPVSEIDDRLMILNEDELIDKGHTHIHKWLQNINKKEPTKKDIYEAVNYRNKLTNQDYKQYSYLVHCGAGGSIPCAGIQRKHFSEYNFVADQTTYVYGTNDENEAYYLIGVINAYEAFSNTIEPFQARGDFGTRHIHKLIYKIIPEFDINNQVHNEIVTLAKQLEENAMQVVEENEEITNVYIRVQNRRTRLRNALNENLKNALNSKVLQILSAN</sequence>
<evidence type="ECO:0000313" key="7">
    <source>
        <dbReference type="EMBL" id="KGP89663.1"/>
    </source>
</evidence>
<dbReference type="SUPFAM" id="SSF53335">
    <property type="entry name" value="S-adenosyl-L-methionine-dependent methyltransferases"/>
    <property type="match status" value="1"/>
</dbReference>
<evidence type="ECO:0000256" key="3">
    <source>
        <dbReference type="ARBA" id="ARBA00022679"/>
    </source>
</evidence>